<evidence type="ECO:0000259" key="7">
    <source>
        <dbReference type="Pfam" id="PF13244"/>
    </source>
</evidence>
<feature type="domain" description="MrpA C-terminal/MbhD" evidence="7">
    <location>
        <begin position="15"/>
        <end position="79"/>
    </location>
</feature>
<name>A0A1T4X0X8_9CLOT</name>
<comment type="subcellular location">
    <subcellularLocation>
        <location evidence="1">Cell membrane</location>
        <topology evidence="1">Multi-pass membrane protein</topology>
    </subcellularLocation>
</comment>
<dbReference type="GO" id="GO:0005886">
    <property type="term" value="C:plasma membrane"/>
    <property type="evidence" value="ECO:0007669"/>
    <property type="project" value="UniProtKB-SubCell"/>
</dbReference>
<dbReference type="RefSeq" id="WP_078695889.1">
    <property type="nucleotide sequence ID" value="NZ_FUYH01000005.1"/>
</dbReference>
<evidence type="ECO:0000256" key="5">
    <source>
        <dbReference type="ARBA" id="ARBA00023136"/>
    </source>
</evidence>
<feature type="transmembrane region" description="Helical" evidence="6">
    <location>
        <begin position="6"/>
        <end position="26"/>
    </location>
</feature>
<proteinExistence type="predicted"/>
<sequence>MANSIVILNTLVIIGILLCAFLTVYFENLLSSIIALSILGSFTALEFIMLHAPDVAIAEAAVGAVLSPVIFIVALRKVKGGERR</sequence>
<evidence type="ECO:0000256" key="1">
    <source>
        <dbReference type="ARBA" id="ARBA00004651"/>
    </source>
</evidence>
<dbReference type="Proteomes" id="UP000190105">
    <property type="component" value="Unassembled WGS sequence"/>
</dbReference>
<evidence type="ECO:0000256" key="4">
    <source>
        <dbReference type="ARBA" id="ARBA00022989"/>
    </source>
</evidence>
<dbReference type="EMBL" id="FUYH01000005">
    <property type="protein sequence ID" value="SKA83303.1"/>
    <property type="molecule type" value="Genomic_DNA"/>
</dbReference>
<keyword evidence="5 6" id="KW-0472">Membrane</keyword>
<dbReference type="STRING" id="1147123.SAMN05443428_10567"/>
<keyword evidence="2" id="KW-1003">Cell membrane</keyword>
<accession>A0A1T4X0X8</accession>
<feature type="transmembrane region" description="Helical" evidence="6">
    <location>
        <begin position="56"/>
        <end position="75"/>
    </location>
</feature>
<reference evidence="9" key="1">
    <citation type="submission" date="2017-02" db="EMBL/GenBank/DDBJ databases">
        <authorList>
            <person name="Varghese N."/>
            <person name="Submissions S."/>
        </authorList>
    </citation>
    <scope>NUCLEOTIDE SEQUENCE [LARGE SCALE GENOMIC DNA]</scope>
    <source>
        <strain evidence="9">USBA 833</strain>
    </source>
</reference>
<dbReference type="AlphaFoldDB" id="A0A1T4X0X8"/>
<evidence type="ECO:0000256" key="6">
    <source>
        <dbReference type="SAM" id="Phobius"/>
    </source>
</evidence>
<evidence type="ECO:0000313" key="8">
    <source>
        <dbReference type="EMBL" id="SKA83303.1"/>
    </source>
</evidence>
<dbReference type="Pfam" id="PF13244">
    <property type="entry name" value="MbhD"/>
    <property type="match status" value="1"/>
</dbReference>
<dbReference type="InterPro" id="IPR025383">
    <property type="entry name" value="MrpA_C/MbhD"/>
</dbReference>
<dbReference type="OrthoDB" id="7875411at2"/>
<keyword evidence="4 6" id="KW-1133">Transmembrane helix</keyword>
<keyword evidence="9" id="KW-1185">Reference proteome</keyword>
<evidence type="ECO:0000256" key="2">
    <source>
        <dbReference type="ARBA" id="ARBA00022475"/>
    </source>
</evidence>
<feature type="transmembrane region" description="Helical" evidence="6">
    <location>
        <begin position="33"/>
        <end position="50"/>
    </location>
</feature>
<organism evidence="8 9">
    <name type="scientific">Caloramator quimbayensis</name>
    <dbReference type="NCBI Taxonomy" id="1147123"/>
    <lineage>
        <taxon>Bacteria</taxon>
        <taxon>Bacillati</taxon>
        <taxon>Bacillota</taxon>
        <taxon>Clostridia</taxon>
        <taxon>Eubacteriales</taxon>
        <taxon>Clostridiaceae</taxon>
        <taxon>Caloramator</taxon>
    </lineage>
</organism>
<gene>
    <name evidence="8" type="ORF">SAMN05443428_10567</name>
</gene>
<evidence type="ECO:0000256" key="3">
    <source>
        <dbReference type="ARBA" id="ARBA00022692"/>
    </source>
</evidence>
<keyword evidence="3 6" id="KW-0812">Transmembrane</keyword>
<evidence type="ECO:0000313" key="9">
    <source>
        <dbReference type="Proteomes" id="UP000190105"/>
    </source>
</evidence>
<protein>
    <submittedName>
        <fullName evidence="8">Membrane bound hydrogenase subunit mbhD</fullName>
    </submittedName>
</protein>